<proteinExistence type="predicted"/>
<gene>
    <name evidence="4" type="ORF">BTR14_05505</name>
</gene>
<name>A0ABX3PHD8_9HYPH</name>
<reference evidence="4 5" key="1">
    <citation type="journal article" date="2017" name="Antonie Van Leeuwenhoek">
        <title>Rhizobium rhizosphaerae sp. nov., a novel species isolated from rice rhizosphere.</title>
        <authorList>
            <person name="Zhao J.J."/>
            <person name="Zhang J."/>
            <person name="Zhang R.J."/>
            <person name="Zhang C.W."/>
            <person name="Yin H.Q."/>
            <person name="Zhang X.X."/>
        </authorList>
    </citation>
    <scope>NUCLEOTIDE SEQUENCE [LARGE SCALE GENOMIC DNA]</scope>
    <source>
        <strain evidence="4 5">RD15</strain>
    </source>
</reference>
<evidence type="ECO:0000313" key="4">
    <source>
        <dbReference type="EMBL" id="OQP87547.1"/>
    </source>
</evidence>
<keyword evidence="5" id="KW-1185">Reference proteome</keyword>
<keyword evidence="2" id="KW-1133">Transmembrane helix</keyword>
<feature type="domain" description="Peptidoglycan binding-like" evidence="3">
    <location>
        <begin position="160"/>
        <end position="212"/>
    </location>
</feature>
<evidence type="ECO:0000256" key="2">
    <source>
        <dbReference type="SAM" id="Phobius"/>
    </source>
</evidence>
<dbReference type="InterPro" id="IPR036366">
    <property type="entry name" value="PGBDSf"/>
</dbReference>
<feature type="region of interest" description="Disordered" evidence="1">
    <location>
        <begin position="221"/>
        <end position="240"/>
    </location>
</feature>
<feature type="transmembrane region" description="Helical" evidence="2">
    <location>
        <begin position="43"/>
        <end position="63"/>
    </location>
</feature>
<dbReference type="RefSeq" id="WP_245295570.1">
    <property type="nucleotide sequence ID" value="NZ_MSPX01000003.1"/>
</dbReference>
<evidence type="ECO:0000256" key="1">
    <source>
        <dbReference type="SAM" id="MobiDB-lite"/>
    </source>
</evidence>
<dbReference type="SUPFAM" id="SSF47090">
    <property type="entry name" value="PGBD-like"/>
    <property type="match status" value="2"/>
</dbReference>
<keyword evidence="2" id="KW-0812">Transmembrane</keyword>
<feature type="region of interest" description="Disordered" evidence="1">
    <location>
        <begin position="107"/>
        <end position="133"/>
    </location>
</feature>
<dbReference type="Gene3D" id="1.10.101.10">
    <property type="entry name" value="PGBD-like superfamily/PGBD"/>
    <property type="match status" value="2"/>
</dbReference>
<feature type="domain" description="Peptidoglycan binding-like" evidence="3">
    <location>
        <begin position="280"/>
        <end position="332"/>
    </location>
</feature>
<keyword evidence="2" id="KW-0472">Membrane</keyword>
<dbReference type="Proteomes" id="UP000192652">
    <property type="component" value="Unassembled WGS sequence"/>
</dbReference>
<evidence type="ECO:0000259" key="3">
    <source>
        <dbReference type="Pfam" id="PF01471"/>
    </source>
</evidence>
<protein>
    <recommendedName>
        <fullName evidence="3">Peptidoglycan binding-like domain-containing protein</fullName>
    </recommendedName>
</protein>
<sequence>MKAAGARSQKPAGRQKGRADRPGLFLRLLQGIVWLAGRRPGAFGGSALFAIVFAFVAANALWYQPGQHPAPWLRTRLPFTHPQPERLASTQAAPDNVTTFLIQREDGHSDDAKNSALKPARPAAPAAGPQTAVQEAVSYETVAPDQSAAGPATPATADDRDLVQRVQQALKTAGFYSGPVDGRRGPRTEAAIRSFERQARLPETGAPSEDLLVSLAASAPAPAGPVVTPRERPMQSPDLKTGGIDPVAAAIRAAENNPPAPTKIAASASKADLPPDPGLVMQIQRGLINLAYGDVTADGVAGDQTRAAIRHFEKHYRLPETGEPSQAVLKKMKAIGAI</sequence>
<dbReference type="InterPro" id="IPR002477">
    <property type="entry name" value="Peptidoglycan-bd-like"/>
</dbReference>
<comment type="caution">
    <text evidence="4">The sequence shown here is derived from an EMBL/GenBank/DDBJ whole genome shotgun (WGS) entry which is preliminary data.</text>
</comment>
<dbReference type="Pfam" id="PF01471">
    <property type="entry name" value="PG_binding_1"/>
    <property type="match status" value="2"/>
</dbReference>
<dbReference type="EMBL" id="MSPX01000003">
    <property type="protein sequence ID" value="OQP87547.1"/>
    <property type="molecule type" value="Genomic_DNA"/>
</dbReference>
<accession>A0ABX3PHD8</accession>
<evidence type="ECO:0000313" key="5">
    <source>
        <dbReference type="Proteomes" id="UP000192652"/>
    </source>
</evidence>
<feature type="compositionally biased region" description="Low complexity" evidence="1">
    <location>
        <begin position="116"/>
        <end position="132"/>
    </location>
</feature>
<dbReference type="InterPro" id="IPR036365">
    <property type="entry name" value="PGBD-like_sf"/>
</dbReference>
<organism evidence="4 5">
    <name type="scientific">Xaviernesmea rhizosphaerae</name>
    <dbReference type="NCBI Taxonomy" id="1672749"/>
    <lineage>
        <taxon>Bacteria</taxon>
        <taxon>Pseudomonadati</taxon>
        <taxon>Pseudomonadota</taxon>
        <taxon>Alphaproteobacteria</taxon>
        <taxon>Hyphomicrobiales</taxon>
        <taxon>Rhizobiaceae</taxon>
        <taxon>Rhizobium/Agrobacterium group</taxon>
        <taxon>Xaviernesmea</taxon>
    </lineage>
</organism>